<name>A0A1D8UYB9_9PROT</name>
<keyword evidence="2" id="KW-1133">Transmembrane helix</keyword>
<dbReference type="RefSeq" id="WP_070404014.1">
    <property type="nucleotide sequence ID" value="NZ_CP014675.1"/>
</dbReference>
<organism evidence="3 4">
    <name type="scientific">Kozakia baliensis</name>
    <dbReference type="NCBI Taxonomy" id="153496"/>
    <lineage>
        <taxon>Bacteria</taxon>
        <taxon>Pseudomonadati</taxon>
        <taxon>Pseudomonadota</taxon>
        <taxon>Alphaproteobacteria</taxon>
        <taxon>Acetobacterales</taxon>
        <taxon>Acetobacteraceae</taxon>
        <taxon>Kozakia</taxon>
    </lineage>
</organism>
<dbReference type="EMBL" id="CP014675">
    <property type="protein sequence ID" value="AOX18547.1"/>
    <property type="molecule type" value="Genomic_DNA"/>
</dbReference>
<evidence type="ECO:0000313" key="4">
    <source>
        <dbReference type="Proteomes" id="UP000179145"/>
    </source>
</evidence>
<feature type="region of interest" description="Disordered" evidence="1">
    <location>
        <begin position="1"/>
        <end position="70"/>
    </location>
</feature>
<evidence type="ECO:0000256" key="1">
    <source>
        <dbReference type="SAM" id="MobiDB-lite"/>
    </source>
</evidence>
<dbReference type="KEGG" id="kba:A0U89_14760"/>
<feature type="compositionally biased region" description="Basic and acidic residues" evidence="1">
    <location>
        <begin position="14"/>
        <end position="31"/>
    </location>
</feature>
<geneLocation type="plasmid" evidence="4">
    <name>pkb14400_1</name>
</geneLocation>
<protein>
    <submittedName>
        <fullName evidence="3">Uncharacterized protein</fullName>
    </submittedName>
</protein>
<evidence type="ECO:0000256" key="2">
    <source>
        <dbReference type="SAM" id="Phobius"/>
    </source>
</evidence>
<dbReference type="AlphaFoldDB" id="A0A1D8UYB9"/>
<feature type="transmembrane region" description="Helical" evidence="2">
    <location>
        <begin position="95"/>
        <end position="117"/>
    </location>
</feature>
<gene>
    <name evidence="3" type="ORF">A0U89_14760</name>
</gene>
<keyword evidence="3" id="KW-0614">Plasmid</keyword>
<evidence type="ECO:0000313" key="3">
    <source>
        <dbReference type="EMBL" id="AOX18547.1"/>
    </source>
</evidence>
<reference evidence="3 4" key="1">
    <citation type="journal article" date="2016" name="Microb. Cell Fact.">
        <title>Dissection of exopolysaccharide biosynthesis in Kozakia baliensis.</title>
        <authorList>
            <person name="Brandt J.U."/>
            <person name="Jakob F."/>
            <person name="Behr J."/>
            <person name="Geissler A.J."/>
            <person name="Vogel R.F."/>
        </authorList>
    </citation>
    <scope>NUCLEOTIDE SEQUENCE [LARGE SCALE GENOMIC DNA]</scope>
    <source>
        <strain evidence="3 4">DSM 14400</strain>
        <plasmid evidence="4">Plasmid pkb14400_1</plasmid>
    </source>
</reference>
<keyword evidence="2" id="KW-0812">Transmembrane</keyword>
<dbReference type="Proteomes" id="UP000179145">
    <property type="component" value="Plasmid pKB14400_1"/>
</dbReference>
<feature type="compositionally biased region" description="Low complexity" evidence="1">
    <location>
        <begin position="43"/>
        <end position="61"/>
    </location>
</feature>
<keyword evidence="2" id="KW-0472">Membrane</keyword>
<accession>A0A1D8UYB9</accession>
<sequence>MTGFIRKHSPANGSKEREEGKRKNVAAERRASVKGGASPCSPAARLARGSSAGACRAALTPPRRPARGTGIKEERVFEMSLTLHTPRVSRASLRFALEFIGLVASALIFAVTVYLIVAGPDFLMSGCETLAGLD</sequence>
<proteinExistence type="predicted"/>
<keyword evidence="4" id="KW-1185">Reference proteome</keyword>